<evidence type="ECO:0000259" key="4">
    <source>
        <dbReference type="Pfam" id="PF00703"/>
    </source>
</evidence>
<dbReference type="PANTHER" id="PTHR42732:SF1">
    <property type="entry name" value="BETA-MANNOSIDASE"/>
    <property type="match status" value="1"/>
</dbReference>
<name>A0A9D2CD54_9BACT</name>
<keyword evidence="2 5" id="KW-0378">Hydrolase</keyword>
<dbReference type="SUPFAM" id="SSF51445">
    <property type="entry name" value="(Trans)glycosidases"/>
    <property type="match status" value="1"/>
</dbReference>
<dbReference type="InterPro" id="IPR008979">
    <property type="entry name" value="Galactose-bd-like_sf"/>
</dbReference>
<proteinExistence type="inferred from homology"/>
<evidence type="ECO:0000313" key="6">
    <source>
        <dbReference type="Proteomes" id="UP000886844"/>
    </source>
</evidence>
<protein>
    <submittedName>
        <fullName evidence="5">Glycoside hydrolase</fullName>
    </submittedName>
</protein>
<dbReference type="SUPFAM" id="SSF49303">
    <property type="entry name" value="beta-Galactosidase/glucuronidase domain"/>
    <property type="match status" value="1"/>
</dbReference>
<keyword evidence="3" id="KW-0326">Glycosidase</keyword>
<reference evidence="5" key="1">
    <citation type="journal article" date="2021" name="PeerJ">
        <title>Extensive microbial diversity within the chicken gut microbiome revealed by metagenomics and culture.</title>
        <authorList>
            <person name="Gilroy R."/>
            <person name="Ravi A."/>
            <person name="Getino M."/>
            <person name="Pursley I."/>
            <person name="Horton D.L."/>
            <person name="Alikhan N.F."/>
            <person name="Baker D."/>
            <person name="Gharbi K."/>
            <person name="Hall N."/>
            <person name="Watson M."/>
            <person name="Adriaenssens E.M."/>
            <person name="Foster-Nyarko E."/>
            <person name="Jarju S."/>
            <person name="Secka A."/>
            <person name="Antonio M."/>
            <person name="Oren A."/>
            <person name="Chaudhuri R.R."/>
            <person name="La Ragione R."/>
            <person name="Hildebrand F."/>
            <person name="Pallen M.J."/>
        </authorList>
    </citation>
    <scope>NUCLEOTIDE SEQUENCE</scope>
    <source>
        <strain evidence="5">5134</strain>
    </source>
</reference>
<dbReference type="Gene3D" id="2.60.40.10">
    <property type="entry name" value="Immunoglobulins"/>
    <property type="match status" value="1"/>
</dbReference>
<dbReference type="InterPro" id="IPR017853">
    <property type="entry name" value="GH"/>
</dbReference>
<accession>A0A9D2CD54</accession>
<sequence>MKRFGLFVFLLVIGCVGELSAKVRCADLDLNGNWEYGIDRDYRATTWVPGVPMDATRPHEGRLWYRRRVTLPEGTWNTVVLELKGARFRPEVYVNGDRVSSQEGGMIRSLHTLRHRALKPSATITLEISLASLADVPASDASFIPKVDQWRSNCSSSLWDDVVLHLYTDACVNRVLADCDPAAGTLALRYRVAGSKAATARITVSEKGRTLFSETGPAAAGENNVAFDYRGVLKEWSPENPVCYDLQVDLLDRRGEVLSEWRQTLGLRRAAVVDKQFRLNGRPLKLRGSTVVWHRWMRDAEGRDVGYDTLWFRDNIVRRLKEHGANLLRFHLGVPPERLLDLCDHYGLAVQYEWSFFHGMPASRESLMEQYPKWFDLAARHPSVLLYHPYNETEGDQLQTVWSALNEIVPAYPPLILEDRDVMHIHKYWWSLFENLGLYYDSSEQFPKAIMVDEFGGNYLDGNGDMGGYPSIRESYMRFLGRNHTARERLHHLDRSCGKVGEYWRRIGAAGVAPFTIASSSNDGNHWFMGPLREGTPKSVWNALTVLWSPRAVSMDVWDCNFRPGQQVDLPLHFFNDTDSAATLFARVEVVDAHERHDFSRIVTCKVGPYSKEVVTCRVGMPDVCGDYRLRTTLLNPTDEVKYPVVSEWDIRVFEAAVPEKLARAAVYIPESEPELRAMADRQGLHLVEDAAAADVLLLGRSCWERFDAFRERVEAAIARGAGVVMLDVGERYLGQGYPAEDGELGPLQGVARVTDPKITRYDLFGGLSLTCTEAAEPESHLHPDSVHTELWSRLTDRHTALWNGMRGGLIVPAADFDVQGLSREAFSVQWSRRGADVSRMAQGDYFAYELCGFFAYDSIPDNKELMQELRRKVEFLVEDAPALAMSINPKAPIRITDLGSGYRNSEQGSASELVPLASAGKNLTRTPVMRIGFGSGKGALILSGLLTEGRLDVSRPDETGNHRPKYDEVAVQMVINMMMNVLDGPKARRP</sequence>
<dbReference type="PROSITE" id="PS51257">
    <property type="entry name" value="PROKAR_LIPOPROTEIN"/>
    <property type="match status" value="1"/>
</dbReference>
<organism evidence="5 6">
    <name type="scientific">Candidatus Alistipes intestinigallinarum</name>
    <dbReference type="NCBI Taxonomy" id="2838440"/>
    <lineage>
        <taxon>Bacteria</taxon>
        <taxon>Pseudomonadati</taxon>
        <taxon>Bacteroidota</taxon>
        <taxon>Bacteroidia</taxon>
        <taxon>Bacteroidales</taxon>
        <taxon>Rikenellaceae</taxon>
        <taxon>Alistipes</taxon>
    </lineage>
</organism>
<dbReference type="SUPFAM" id="SSF49785">
    <property type="entry name" value="Galactose-binding domain-like"/>
    <property type="match status" value="1"/>
</dbReference>
<evidence type="ECO:0000256" key="3">
    <source>
        <dbReference type="ARBA" id="ARBA00023295"/>
    </source>
</evidence>
<comment type="caution">
    <text evidence="5">The sequence shown here is derived from an EMBL/GenBank/DDBJ whole genome shotgun (WGS) entry which is preliminary data.</text>
</comment>
<comment type="similarity">
    <text evidence="1">Belongs to the glycosyl hydrolase 2 family.</text>
</comment>
<reference evidence="5" key="2">
    <citation type="submission" date="2021-04" db="EMBL/GenBank/DDBJ databases">
        <authorList>
            <person name="Gilroy R."/>
        </authorList>
    </citation>
    <scope>NUCLEOTIDE SEQUENCE</scope>
    <source>
        <strain evidence="5">5134</strain>
    </source>
</reference>
<dbReference type="AlphaFoldDB" id="A0A9D2CD54"/>
<dbReference type="Proteomes" id="UP000886844">
    <property type="component" value="Unassembled WGS sequence"/>
</dbReference>
<dbReference type="InterPro" id="IPR006102">
    <property type="entry name" value="Ig-like_GH2"/>
</dbReference>
<dbReference type="Gene3D" id="3.20.20.80">
    <property type="entry name" value="Glycosidases"/>
    <property type="match status" value="1"/>
</dbReference>
<gene>
    <name evidence="5" type="ORF">H9828_09780</name>
</gene>
<dbReference type="Pfam" id="PF00703">
    <property type="entry name" value="Glyco_hydro_2"/>
    <property type="match status" value="1"/>
</dbReference>
<evidence type="ECO:0000256" key="1">
    <source>
        <dbReference type="ARBA" id="ARBA00007401"/>
    </source>
</evidence>
<dbReference type="PANTHER" id="PTHR42732">
    <property type="entry name" value="BETA-GALACTOSIDASE"/>
    <property type="match status" value="1"/>
</dbReference>
<dbReference type="InterPro" id="IPR051913">
    <property type="entry name" value="GH2_Domain-Containing"/>
</dbReference>
<dbReference type="GO" id="GO:0004553">
    <property type="term" value="F:hydrolase activity, hydrolyzing O-glycosyl compounds"/>
    <property type="evidence" value="ECO:0007669"/>
    <property type="project" value="InterPro"/>
</dbReference>
<dbReference type="GO" id="GO:0005975">
    <property type="term" value="P:carbohydrate metabolic process"/>
    <property type="evidence" value="ECO:0007669"/>
    <property type="project" value="InterPro"/>
</dbReference>
<dbReference type="EMBL" id="DXDA01000074">
    <property type="protein sequence ID" value="HIY69693.1"/>
    <property type="molecule type" value="Genomic_DNA"/>
</dbReference>
<evidence type="ECO:0000256" key="2">
    <source>
        <dbReference type="ARBA" id="ARBA00022801"/>
    </source>
</evidence>
<dbReference type="InterPro" id="IPR036156">
    <property type="entry name" value="Beta-gal/glucu_dom_sf"/>
</dbReference>
<dbReference type="Gene3D" id="2.60.120.260">
    <property type="entry name" value="Galactose-binding domain-like"/>
    <property type="match status" value="1"/>
</dbReference>
<feature type="domain" description="Glycoside hydrolase family 2 immunoglobulin-like beta-sandwich" evidence="4">
    <location>
        <begin position="180"/>
        <end position="268"/>
    </location>
</feature>
<dbReference type="InterPro" id="IPR013783">
    <property type="entry name" value="Ig-like_fold"/>
</dbReference>
<evidence type="ECO:0000313" key="5">
    <source>
        <dbReference type="EMBL" id="HIY69693.1"/>
    </source>
</evidence>